<organism evidence="2 3">
    <name type="scientific">Claviceps africana</name>
    <dbReference type="NCBI Taxonomy" id="83212"/>
    <lineage>
        <taxon>Eukaryota</taxon>
        <taxon>Fungi</taxon>
        <taxon>Dikarya</taxon>
        <taxon>Ascomycota</taxon>
        <taxon>Pezizomycotina</taxon>
        <taxon>Sordariomycetes</taxon>
        <taxon>Hypocreomycetidae</taxon>
        <taxon>Hypocreales</taxon>
        <taxon>Clavicipitaceae</taxon>
        <taxon>Claviceps</taxon>
    </lineage>
</organism>
<dbReference type="Proteomes" id="UP000811619">
    <property type="component" value="Unassembled WGS sequence"/>
</dbReference>
<feature type="compositionally biased region" description="Polar residues" evidence="1">
    <location>
        <begin position="179"/>
        <end position="205"/>
    </location>
</feature>
<dbReference type="AlphaFoldDB" id="A0A8K0NF71"/>
<evidence type="ECO:0000256" key="1">
    <source>
        <dbReference type="SAM" id="MobiDB-lite"/>
    </source>
</evidence>
<reference evidence="2" key="1">
    <citation type="journal article" date="2020" name="bioRxiv">
        <title>Whole genome comparisons of ergot fungi reveals the divergence and evolution of species within the genus Claviceps are the result of varying mechanisms driving genome evolution and host range expansion.</title>
        <authorList>
            <person name="Wyka S.A."/>
            <person name="Mondo S.J."/>
            <person name="Liu M."/>
            <person name="Dettman J."/>
            <person name="Nalam V."/>
            <person name="Broders K.D."/>
        </authorList>
    </citation>
    <scope>NUCLEOTIDE SEQUENCE</scope>
    <source>
        <strain evidence="2">CCC 489</strain>
    </source>
</reference>
<comment type="caution">
    <text evidence="2">The sequence shown here is derived from an EMBL/GenBank/DDBJ whole genome shotgun (WGS) entry which is preliminary data.</text>
</comment>
<feature type="region of interest" description="Disordered" evidence="1">
    <location>
        <begin position="492"/>
        <end position="553"/>
    </location>
</feature>
<feature type="region of interest" description="Disordered" evidence="1">
    <location>
        <begin position="47"/>
        <end position="86"/>
    </location>
</feature>
<feature type="region of interest" description="Disordered" evidence="1">
    <location>
        <begin position="708"/>
        <end position="728"/>
    </location>
</feature>
<dbReference type="EMBL" id="SRPY01001388">
    <property type="protein sequence ID" value="KAG5913256.1"/>
    <property type="molecule type" value="Genomic_DNA"/>
</dbReference>
<feature type="region of interest" description="Disordered" evidence="1">
    <location>
        <begin position="312"/>
        <end position="469"/>
    </location>
</feature>
<keyword evidence="3" id="KW-1185">Reference proteome</keyword>
<name>A0A8K0NF71_9HYPO</name>
<sequence length="728" mass="76491">MLATDLLASRLPPSLAAMFGSHDAPVEARPRGRSRYSKALPSVPVVGLGRCDSSSSRPLPPVPNAGPNPAPNPATGHGKGKGKGTPTIISIARKPVGSSIPIPSSAGMTSKLLPTSWSAGSSAGSSTPSSTASVMIPRRPVGAPLHPPALPTLIAPPEPSPTDSICSLLSAYAREPDDSLSSGNTYTTVSSSNRIPDSGNSSSAATDAFPAGRGQTVQTQSASAMTSSHRHISGPGDGCPPAPPPKGDLDKLNSQPKPLPEAPEPDQTASSSSPLWKRRPPTAGKNKELPDLKLNVSYRSTASISSIRTAVIRTSSDTITGSIVGPEDPGGQHTPPRPPVKGLPGRDIRVAGKGKPPDQPPCLARSVGSVASRVNRLKHKWATSAKVSEKLNGIPPAARSDSMRPPTPEYRKGDADPPSTPSVNDAKPASPVSVSGSSREGAAQATRPTDLSQVPAPQPFLPSALPLERDAKPANSLHVADLNSIPRRKQLSAAPELRLAPSTSPADLGQKRSSPPYDKASAATRWPVPAPTARGRNRGPSKSPDSASNHFYVSGRDSVGVVPASTRRPGVASGGHDPRIVYSDTQEAMYRGRHGTLYAEMKVLETPDPKASYFPKQTDEPLEPGTVIASRPLNRSHFDCFHKHKTMNRRSNRNYSLTCQTCDKADTEDRWVCTFCHLRICDGCLRAFNGHQRVLQSLVDQLGMSTRLSSSSLPRSESATGVEAELAV</sequence>
<gene>
    <name evidence="2" type="ORF">E4U42_001321</name>
</gene>
<proteinExistence type="predicted"/>
<feature type="compositionally biased region" description="Polar residues" evidence="1">
    <location>
        <begin position="312"/>
        <end position="321"/>
    </location>
</feature>
<feature type="compositionally biased region" description="Polar residues" evidence="1">
    <location>
        <begin position="215"/>
        <end position="227"/>
    </location>
</feature>
<evidence type="ECO:0000313" key="3">
    <source>
        <dbReference type="Proteomes" id="UP000811619"/>
    </source>
</evidence>
<dbReference type="OrthoDB" id="5425130at2759"/>
<feature type="compositionally biased region" description="Low complexity" evidence="1">
    <location>
        <begin position="708"/>
        <end position="718"/>
    </location>
</feature>
<feature type="region of interest" description="Disordered" evidence="1">
    <location>
        <begin position="117"/>
        <end position="300"/>
    </location>
</feature>
<feature type="compositionally biased region" description="Low complexity" evidence="1">
    <location>
        <begin position="117"/>
        <end position="133"/>
    </location>
</feature>
<feature type="compositionally biased region" description="Pro residues" evidence="1">
    <location>
        <begin position="58"/>
        <end position="72"/>
    </location>
</feature>
<accession>A0A8K0NF71</accession>
<feature type="compositionally biased region" description="Pro residues" evidence="1">
    <location>
        <begin position="145"/>
        <end position="160"/>
    </location>
</feature>
<feature type="region of interest" description="Disordered" evidence="1">
    <location>
        <begin position="560"/>
        <end position="579"/>
    </location>
</feature>
<evidence type="ECO:0000313" key="2">
    <source>
        <dbReference type="EMBL" id="KAG5913256.1"/>
    </source>
</evidence>
<protein>
    <submittedName>
        <fullName evidence="2">Uncharacterized protein</fullName>
    </submittedName>
</protein>